<dbReference type="InterPro" id="IPR053164">
    <property type="entry name" value="IS1016-like_transposase"/>
</dbReference>
<evidence type="ECO:0000313" key="2">
    <source>
        <dbReference type="EMBL" id="KCZ81597.1"/>
    </source>
</evidence>
<reference evidence="3" key="1">
    <citation type="submission" date="2013-02" db="EMBL/GenBank/DDBJ databases">
        <authorList>
            <consortium name="The Broad Institute Genome Sequencing Platform"/>
            <person name="Cuomo C."/>
            <person name="Becnel J."/>
            <person name="Sanscrainte N."/>
            <person name="Walker B."/>
            <person name="Young S.K."/>
            <person name="Zeng Q."/>
            <person name="Gargeya S."/>
            <person name="Fitzgerald M."/>
            <person name="Haas B."/>
            <person name="Abouelleil A."/>
            <person name="Alvarado L."/>
            <person name="Arachchi H.M."/>
            <person name="Berlin A.M."/>
            <person name="Chapman S.B."/>
            <person name="Dewar J."/>
            <person name="Goldberg J."/>
            <person name="Griggs A."/>
            <person name="Gujja S."/>
            <person name="Hansen M."/>
            <person name="Howarth C."/>
            <person name="Imamovic A."/>
            <person name="Larimer J."/>
            <person name="McCowan C."/>
            <person name="Murphy C."/>
            <person name="Neiman D."/>
            <person name="Pearson M."/>
            <person name="Priest M."/>
            <person name="Roberts A."/>
            <person name="Saif S."/>
            <person name="Shea T."/>
            <person name="Sisk P."/>
            <person name="Sykes S."/>
            <person name="Wortman J."/>
            <person name="Nusbaum C."/>
            <person name="Birren B."/>
        </authorList>
    </citation>
    <scope>NUCLEOTIDE SEQUENCE [LARGE SCALE GENOMIC DNA]</scope>
    <source>
        <strain evidence="3">PRA339</strain>
    </source>
</reference>
<dbReference type="Pfam" id="PF12762">
    <property type="entry name" value="DDE_Tnp_IS1595"/>
    <property type="match status" value="1"/>
</dbReference>
<dbReference type="EMBL" id="KK365139">
    <property type="protein sequence ID" value="KCZ81597.1"/>
    <property type="molecule type" value="Genomic_DNA"/>
</dbReference>
<sequence length="292" mass="35010">MDEAIFELYEMCFHKMLQNEKQLENIFKIDSVTDERCAKCNKSVKIFIKNVFQRKIKCSFCDTRKTINSIKPNFCKQDFIELIYLIYYFSLDCNFSLIKKLTRCTDYVLNKFQGAILQEIDKEHNRHFDKIGGENLIVEVDESFVGKRKYNIGRINNQKIILGGICRNSKRFFMKIISSRNKKTIGEAIESHINPGTTIFTDQWSSYLYFFKENTHYTHNFVNHKLYFVDPIDKTHTQNIESLWSRFKKFKRRKQYLKQKKLHLYIAEFSLRKKYEGDDLGLFSFLIRLVFN</sequence>
<dbReference type="SMART" id="SM01126">
    <property type="entry name" value="DDE_Tnp_IS1595"/>
    <property type="match status" value="1"/>
</dbReference>
<evidence type="ECO:0000259" key="1">
    <source>
        <dbReference type="SMART" id="SM01126"/>
    </source>
</evidence>
<dbReference type="AlphaFoldDB" id="A0A059F3E2"/>
<dbReference type="NCBIfam" id="NF033547">
    <property type="entry name" value="transpos_IS1595"/>
    <property type="match status" value="1"/>
</dbReference>
<dbReference type="STRING" id="1288291.A0A059F3E2"/>
<dbReference type="OrthoDB" id="8597234at2759"/>
<accession>A0A059F3E2</accession>
<dbReference type="PANTHER" id="PTHR47163">
    <property type="entry name" value="DDE_TNP_IS1595 DOMAIN-CONTAINING PROTEIN"/>
    <property type="match status" value="1"/>
</dbReference>
<gene>
    <name evidence="2" type="ORF">H312_00921</name>
</gene>
<evidence type="ECO:0000313" key="3">
    <source>
        <dbReference type="Proteomes" id="UP000030655"/>
    </source>
</evidence>
<dbReference type="HOGENOM" id="CLU_044348_0_0_1"/>
<organism evidence="2 3">
    <name type="scientific">Anncaliia algerae PRA339</name>
    <dbReference type="NCBI Taxonomy" id="1288291"/>
    <lineage>
        <taxon>Eukaryota</taxon>
        <taxon>Fungi</taxon>
        <taxon>Fungi incertae sedis</taxon>
        <taxon>Microsporidia</taxon>
        <taxon>Tubulinosematoidea</taxon>
        <taxon>Tubulinosematidae</taxon>
        <taxon>Anncaliia</taxon>
    </lineage>
</organism>
<dbReference type="Proteomes" id="UP000030655">
    <property type="component" value="Unassembled WGS sequence"/>
</dbReference>
<dbReference type="PANTHER" id="PTHR47163:SF2">
    <property type="entry name" value="SI:DKEY-17M8.2"/>
    <property type="match status" value="1"/>
</dbReference>
<name>A0A059F3E2_9MICR</name>
<keyword evidence="3" id="KW-1185">Reference proteome</keyword>
<feature type="domain" description="ISXO2-like transposase" evidence="1">
    <location>
        <begin position="130"/>
        <end position="274"/>
    </location>
</feature>
<dbReference type="InterPro" id="IPR024445">
    <property type="entry name" value="Tnp_ISXO2-like"/>
</dbReference>
<proteinExistence type="predicted"/>
<reference evidence="2 3" key="2">
    <citation type="submission" date="2014-03" db="EMBL/GenBank/DDBJ databases">
        <title>The Genome Sequence of Anncaliia algerae insect isolate PRA339.</title>
        <authorList>
            <consortium name="The Broad Institute Genome Sequencing Platform"/>
            <consortium name="The Broad Institute Genome Sequencing Center for Infectious Disease"/>
            <person name="Cuomo C."/>
            <person name="Becnel J."/>
            <person name="Sanscrainte N."/>
            <person name="Walker B."/>
            <person name="Young S.K."/>
            <person name="Zeng Q."/>
            <person name="Gargeya S."/>
            <person name="Fitzgerald M."/>
            <person name="Haas B."/>
            <person name="Abouelleil A."/>
            <person name="Alvarado L."/>
            <person name="Arachchi H.M."/>
            <person name="Berlin A.M."/>
            <person name="Chapman S.B."/>
            <person name="Dewar J."/>
            <person name="Goldberg J."/>
            <person name="Griggs A."/>
            <person name="Gujja S."/>
            <person name="Hansen M."/>
            <person name="Howarth C."/>
            <person name="Imamovic A."/>
            <person name="Larimer J."/>
            <person name="McCowan C."/>
            <person name="Murphy C."/>
            <person name="Neiman D."/>
            <person name="Pearson M."/>
            <person name="Priest M."/>
            <person name="Roberts A."/>
            <person name="Saif S."/>
            <person name="Shea T."/>
            <person name="Sisk P."/>
            <person name="Sykes S."/>
            <person name="Wortman J."/>
            <person name="Nusbaum C."/>
            <person name="Birren B."/>
        </authorList>
    </citation>
    <scope>NUCLEOTIDE SEQUENCE [LARGE SCALE GENOMIC DNA]</scope>
    <source>
        <strain evidence="2 3">PRA339</strain>
    </source>
</reference>
<dbReference type="VEuPathDB" id="MicrosporidiaDB:H312_00921"/>
<protein>
    <recommendedName>
        <fullName evidence="1">ISXO2-like transposase domain-containing protein</fullName>
    </recommendedName>
</protein>